<dbReference type="Proteomes" id="UP000541444">
    <property type="component" value="Unassembled WGS sequence"/>
</dbReference>
<dbReference type="EMBL" id="JACGCM010001144">
    <property type="protein sequence ID" value="KAF6161042.1"/>
    <property type="molecule type" value="Genomic_DNA"/>
</dbReference>
<dbReference type="OrthoDB" id="68090at2759"/>
<evidence type="ECO:0000313" key="5">
    <source>
        <dbReference type="EMBL" id="KAF6161042.1"/>
    </source>
</evidence>
<dbReference type="InterPro" id="IPR021625">
    <property type="entry name" value="PI31_Prot_N"/>
</dbReference>
<reference evidence="5 6" key="1">
    <citation type="journal article" date="2020" name="IScience">
        <title>Genome Sequencing of the Endangered Kingdonia uniflora (Circaeasteraceae, Ranunculales) Reveals Potential Mechanisms of Evolutionary Specialization.</title>
        <authorList>
            <person name="Sun Y."/>
            <person name="Deng T."/>
            <person name="Zhang A."/>
            <person name="Moore M.J."/>
            <person name="Landis J.B."/>
            <person name="Lin N."/>
            <person name="Zhang H."/>
            <person name="Zhang X."/>
            <person name="Huang J."/>
            <person name="Zhang X."/>
            <person name="Sun H."/>
            <person name="Wang H."/>
        </authorList>
    </citation>
    <scope>NUCLEOTIDE SEQUENCE [LARGE SCALE GENOMIC DNA]</scope>
    <source>
        <strain evidence="5">TB1705</strain>
        <tissue evidence="5">Leaf</tissue>
    </source>
</reference>
<evidence type="ECO:0000256" key="1">
    <source>
        <dbReference type="ARBA" id="ARBA00006405"/>
    </source>
</evidence>
<evidence type="ECO:0000259" key="4">
    <source>
        <dbReference type="Pfam" id="PF11566"/>
    </source>
</evidence>
<dbReference type="Gene3D" id="3.40.1000.30">
    <property type="match status" value="1"/>
</dbReference>
<dbReference type="GO" id="GO:0000502">
    <property type="term" value="C:proteasome complex"/>
    <property type="evidence" value="ECO:0007669"/>
    <property type="project" value="UniProtKB-KW"/>
</dbReference>
<dbReference type="GO" id="GO:0004866">
    <property type="term" value="F:endopeptidase inhibitor activity"/>
    <property type="evidence" value="ECO:0007669"/>
    <property type="project" value="InterPro"/>
</dbReference>
<accession>A0A7J7N1Z3</accession>
<name>A0A7J7N1Z3_9MAGN</name>
<evidence type="ECO:0000256" key="2">
    <source>
        <dbReference type="ARBA" id="ARBA00022942"/>
    </source>
</evidence>
<dbReference type="InterPro" id="IPR045128">
    <property type="entry name" value="PI31-like"/>
</dbReference>
<sequence>MATENTVLGVIRASRPTFRNAHDKVGFAVHATFLASGYELVATGKPAFAEDILSSPPTEEVSMDGWNETENNYGFVYAKNGGGKVFVLVTCLVAGDKLLVDALSSKDQDKEPISLQINVSEYDGENDAASYASQYENFSKLVKTLDMGILKKLEDSPATVSKSTAPSSGVYLPVQGDFDDLLPGPVAGVYPGGGPGFGGSMLVGPSDPRWFRPQQPGFPELPLGVPPGARFDPYGPPSVPGFEPNRFGRGPRRPGSHPDLEPFGNPDYI</sequence>
<keyword evidence="6" id="KW-1185">Reference proteome</keyword>
<dbReference type="GO" id="GO:0043161">
    <property type="term" value="P:proteasome-mediated ubiquitin-dependent protein catabolic process"/>
    <property type="evidence" value="ECO:0007669"/>
    <property type="project" value="InterPro"/>
</dbReference>
<keyword evidence="2" id="KW-0647">Proteasome</keyword>
<dbReference type="PANTHER" id="PTHR13266:SF1">
    <property type="entry name" value="PROTEASOME INHIBITOR PI31 SUBUNIT"/>
    <property type="match status" value="1"/>
</dbReference>
<protein>
    <recommendedName>
        <fullName evidence="4">PI31 proteasome regulator N-terminal domain-containing protein</fullName>
    </recommendedName>
</protein>
<comment type="similarity">
    <text evidence="1">Belongs to the proteasome inhibitor PI31 family.</text>
</comment>
<evidence type="ECO:0000313" key="6">
    <source>
        <dbReference type="Proteomes" id="UP000541444"/>
    </source>
</evidence>
<proteinExistence type="inferred from homology"/>
<dbReference type="Pfam" id="PF11566">
    <property type="entry name" value="PI31_Prot_N"/>
    <property type="match status" value="1"/>
</dbReference>
<gene>
    <name evidence="5" type="ORF">GIB67_007683</name>
</gene>
<feature type="domain" description="PI31 proteasome regulator N-terminal" evidence="4">
    <location>
        <begin position="15"/>
        <end position="155"/>
    </location>
</feature>
<evidence type="ECO:0000256" key="3">
    <source>
        <dbReference type="SAM" id="MobiDB-lite"/>
    </source>
</evidence>
<dbReference type="PANTHER" id="PTHR13266">
    <property type="entry name" value="PROTEASOME INHIBITOR"/>
    <property type="match status" value="1"/>
</dbReference>
<dbReference type="GO" id="GO:0070628">
    <property type="term" value="F:proteasome binding"/>
    <property type="evidence" value="ECO:0007669"/>
    <property type="project" value="InterPro"/>
</dbReference>
<comment type="caution">
    <text evidence="5">The sequence shown here is derived from an EMBL/GenBank/DDBJ whole genome shotgun (WGS) entry which is preliminary data.</text>
</comment>
<dbReference type="AlphaFoldDB" id="A0A7J7N1Z3"/>
<organism evidence="5 6">
    <name type="scientific">Kingdonia uniflora</name>
    <dbReference type="NCBI Taxonomy" id="39325"/>
    <lineage>
        <taxon>Eukaryota</taxon>
        <taxon>Viridiplantae</taxon>
        <taxon>Streptophyta</taxon>
        <taxon>Embryophyta</taxon>
        <taxon>Tracheophyta</taxon>
        <taxon>Spermatophyta</taxon>
        <taxon>Magnoliopsida</taxon>
        <taxon>Ranunculales</taxon>
        <taxon>Circaeasteraceae</taxon>
        <taxon>Kingdonia</taxon>
    </lineage>
</organism>
<feature type="region of interest" description="Disordered" evidence="3">
    <location>
        <begin position="223"/>
        <end position="269"/>
    </location>
</feature>